<dbReference type="Proteomes" id="UP000078541">
    <property type="component" value="Unassembled WGS sequence"/>
</dbReference>
<evidence type="ECO:0000313" key="2">
    <source>
        <dbReference type="Proteomes" id="UP000078541"/>
    </source>
</evidence>
<protein>
    <submittedName>
        <fullName evidence="1">Uncharacterized protein</fullName>
    </submittedName>
</protein>
<reference evidence="1 2" key="1">
    <citation type="submission" date="2016-03" db="EMBL/GenBank/DDBJ databases">
        <title>Trachymyrmex septentrionalis WGS genome.</title>
        <authorList>
            <person name="Nygaard S."/>
            <person name="Hu H."/>
            <person name="Boomsma J."/>
            <person name="Zhang G."/>
        </authorList>
    </citation>
    <scope>NUCLEOTIDE SEQUENCE [LARGE SCALE GENOMIC DNA]</scope>
    <source>
        <strain evidence="1">Tsep2-gDNA-1</strain>
        <tissue evidence="1">Whole body</tissue>
    </source>
</reference>
<evidence type="ECO:0000313" key="1">
    <source>
        <dbReference type="EMBL" id="KYN39426.1"/>
    </source>
</evidence>
<dbReference type="AlphaFoldDB" id="A0A195FGB7"/>
<gene>
    <name evidence="1" type="ORF">ALC56_05919</name>
</gene>
<keyword evidence="2" id="KW-1185">Reference proteome</keyword>
<sequence>MLFAVALSLNLPGCTRDDPNTRALSSSHYGYVLSASVFSLQVPLVFERWLASKDSGELLPKYCYTMASFSGDKPIGRRCFDAVSRTFMKCD</sequence>
<organism evidence="1 2">
    <name type="scientific">Trachymyrmex septentrionalis</name>
    <dbReference type="NCBI Taxonomy" id="34720"/>
    <lineage>
        <taxon>Eukaryota</taxon>
        <taxon>Metazoa</taxon>
        <taxon>Ecdysozoa</taxon>
        <taxon>Arthropoda</taxon>
        <taxon>Hexapoda</taxon>
        <taxon>Insecta</taxon>
        <taxon>Pterygota</taxon>
        <taxon>Neoptera</taxon>
        <taxon>Endopterygota</taxon>
        <taxon>Hymenoptera</taxon>
        <taxon>Apocrita</taxon>
        <taxon>Aculeata</taxon>
        <taxon>Formicoidea</taxon>
        <taxon>Formicidae</taxon>
        <taxon>Myrmicinae</taxon>
        <taxon>Trachymyrmex</taxon>
    </lineage>
</organism>
<name>A0A195FGB7_9HYME</name>
<dbReference type="EMBL" id="KQ981606">
    <property type="protein sequence ID" value="KYN39426.1"/>
    <property type="molecule type" value="Genomic_DNA"/>
</dbReference>
<accession>A0A195FGB7</accession>
<proteinExistence type="predicted"/>